<dbReference type="SMART" id="SM00354">
    <property type="entry name" value="HTH_LACI"/>
    <property type="match status" value="1"/>
</dbReference>
<name>A0A1G7VPI2_9PSEU</name>
<accession>A0A1G7VPI2</accession>
<evidence type="ECO:0000256" key="1">
    <source>
        <dbReference type="ARBA" id="ARBA00023015"/>
    </source>
</evidence>
<dbReference type="Proteomes" id="UP000199623">
    <property type="component" value="Unassembled WGS sequence"/>
</dbReference>
<gene>
    <name evidence="5" type="ORF">SAMN05216553_109316</name>
</gene>
<dbReference type="SUPFAM" id="SSF47413">
    <property type="entry name" value="lambda repressor-like DNA-binding domains"/>
    <property type="match status" value="1"/>
</dbReference>
<organism evidence="5 6">
    <name type="scientific">Lentzea fradiae</name>
    <dbReference type="NCBI Taxonomy" id="200378"/>
    <lineage>
        <taxon>Bacteria</taxon>
        <taxon>Bacillati</taxon>
        <taxon>Actinomycetota</taxon>
        <taxon>Actinomycetes</taxon>
        <taxon>Pseudonocardiales</taxon>
        <taxon>Pseudonocardiaceae</taxon>
        <taxon>Lentzea</taxon>
    </lineage>
</organism>
<dbReference type="CDD" id="cd01392">
    <property type="entry name" value="HTH_LacI"/>
    <property type="match status" value="1"/>
</dbReference>
<dbReference type="OrthoDB" id="3467214at2"/>
<dbReference type="InterPro" id="IPR010982">
    <property type="entry name" value="Lambda_DNA-bd_dom_sf"/>
</dbReference>
<keyword evidence="2" id="KW-0238">DNA-binding</keyword>
<evidence type="ECO:0000256" key="3">
    <source>
        <dbReference type="ARBA" id="ARBA00023163"/>
    </source>
</evidence>
<dbReference type="InterPro" id="IPR028082">
    <property type="entry name" value="Peripla_BP_I"/>
</dbReference>
<dbReference type="SUPFAM" id="SSF53822">
    <property type="entry name" value="Periplasmic binding protein-like I"/>
    <property type="match status" value="1"/>
</dbReference>
<evidence type="ECO:0000313" key="6">
    <source>
        <dbReference type="Proteomes" id="UP000199623"/>
    </source>
</evidence>
<evidence type="ECO:0000256" key="2">
    <source>
        <dbReference type="ARBA" id="ARBA00023125"/>
    </source>
</evidence>
<evidence type="ECO:0000259" key="4">
    <source>
        <dbReference type="PROSITE" id="PS50932"/>
    </source>
</evidence>
<dbReference type="GO" id="GO:0003700">
    <property type="term" value="F:DNA-binding transcription factor activity"/>
    <property type="evidence" value="ECO:0007669"/>
    <property type="project" value="TreeGrafter"/>
</dbReference>
<keyword evidence="3" id="KW-0804">Transcription</keyword>
<sequence>MGRRRSEAVTLGDVARLAGVSIATASKAINDRGEVAATTRARVLRAAAELAFQPNPMAQGLVAGRTRAVGVLTDELDGQFTVPVLLGAEKALADLEMSVLLCDTRGDTIRRNHHIRTLLARQVDGFIVVGDSDDIRASLTAELPVPVVYVHCRSTGHGDLSLVPDDEGAVRLAVEHLLALRRRNIGHITGPQSCRAARDRAATTSAVLSEHGLTLAGGHALHGEWSQRWGRQAARLLIATAPETDAVFCGNDRIASGVAQELAGLGRRVPEDVAIVGYGNREIFAADCSPPLTTVDLGLPLLGEAAVAHLVAAMAGTPSSGVIRQPCRLVLRESTA</sequence>
<reference evidence="6" key="1">
    <citation type="submission" date="2016-10" db="EMBL/GenBank/DDBJ databases">
        <authorList>
            <person name="Varghese N."/>
            <person name="Submissions S."/>
        </authorList>
    </citation>
    <scope>NUCLEOTIDE SEQUENCE [LARGE SCALE GENOMIC DNA]</scope>
    <source>
        <strain evidence="6">CGMCC 4.3506</strain>
    </source>
</reference>
<proteinExistence type="predicted"/>
<dbReference type="EMBL" id="FNCC01000009">
    <property type="protein sequence ID" value="SDG60810.1"/>
    <property type="molecule type" value="Genomic_DNA"/>
</dbReference>
<feature type="domain" description="HTH lacI-type" evidence="4">
    <location>
        <begin position="9"/>
        <end position="63"/>
    </location>
</feature>
<dbReference type="Pfam" id="PF13377">
    <property type="entry name" value="Peripla_BP_3"/>
    <property type="match status" value="1"/>
</dbReference>
<dbReference type="STRING" id="200378.SAMN05216553_109316"/>
<keyword evidence="6" id="KW-1185">Reference proteome</keyword>
<evidence type="ECO:0000313" key="5">
    <source>
        <dbReference type="EMBL" id="SDG60810.1"/>
    </source>
</evidence>
<dbReference type="PROSITE" id="PS00356">
    <property type="entry name" value="HTH_LACI_1"/>
    <property type="match status" value="1"/>
</dbReference>
<dbReference type="InterPro" id="IPR000843">
    <property type="entry name" value="HTH_LacI"/>
</dbReference>
<dbReference type="InterPro" id="IPR046335">
    <property type="entry name" value="LacI/GalR-like_sensor"/>
</dbReference>
<dbReference type="GO" id="GO:0000976">
    <property type="term" value="F:transcription cis-regulatory region binding"/>
    <property type="evidence" value="ECO:0007669"/>
    <property type="project" value="TreeGrafter"/>
</dbReference>
<dbReference type="PANTHER" id="PTHR30146">
    <property type="entry name" value="LACI-RELATED TRANSCRIPTIONAL REPRESSOR"/>
    <property type="match status" value="1"/>
</dbReference>
<dbReference type="Pfam" id="PF00356">
    <property type="entry name" value="LacI"/>
    <property type="match status" value="1"/>
</dbReference>
<dbReference type="AlphaFoldDB" id="A0A1G7VPI2"/>
<dbReference type="Gene3D" id="1.10.260.40">
    <property type="entry name" value="lambda repressor-like DNA-binding domains"/>
    <property type="match status" value="1"/>
</dbReference>
<dbReference type="Gene3D" id="3.40.50.2300">
    <property type="match status" value="2"/>
</dbReference>
<dbReference type="PANTHER" id="PTHR30146:SF109">
    <property type="entry name" value="HTH-TYPE TRANSCRIPTIONAL REGULATOR GALS"/>
    <property type="match status" value="1"/>
</dbReference>
<protein>
    <submittedName>
        <fullName evidence="5">LacI family transcriptional regulator</fullName>
    </submittedName>
</protein>
<dbReference type="CDD" id="cd06288">
    <property type="entry name" value="PBP1_sucrose_transcription_regulator"/>
    <property type="match status" value="1"/>
</dbReference>
<keyword evidence="1" id="KW-0805">Transcription regulation</keyword>
<dbReference type="PROSITE" id="PS50932">
    <property type="entry name" value="HTH_LACI_2"/>
    <property type="match status" value="1"/>
</dbReference>